<feature type="transmembrane region" description="Helical" evidence="1">
    <location>
        <begin position="118"/>
        <end position="135"/>
    </location>
</feature>
<dbReference type="RefSeq" id="WP_379270816.1">
    <property type="nucleotide sequence ID" value="NZ_JBHUGT010000010.1"/>
</dbReference>
<dbReference type="EMBL" id="JBHUMY010000006">
    <property type="protein sequence ID" value="MFD2660097.1"/>
    <property type="molecule type" value="Genomic_DNA"/>
</dbReference>
<evidence type="ECO:0000256" key="1">
    <source>
        <dbReference type="SAM" id="Phobius"/>
    </source>
</evidence>
<accession>A0ABW5QUU3</accession>
<feature type="transmembrane region" description="Helical" evidence="1">
    <location>
        <begin position="65"/>
        <end position="98"/>
    </location>
</feature>
<comment type="caution">
    <text evidence="2">The sequence shown here is derived from an EMBL/GenBank/DDBJ whole genome shotgun (WGS) entry which is preliminary data.</text>
</comment>
<keyword evidence="1" id="KW-0472">Membrane</keyword>
<organism evidence="2 3">
    <name type="scientific">Paenibacillus thailandensis</name>
    <dbReference type="NCBI Taxonomy" id="393250"/>
    <lineage>
        <taxon>Bacteria</taxon>
        <taxon>Bacillati</taxon>
        <taxon>Bacillota</taxon>
        <taxon>Bacilli</taxon>
        <taxon>Bacillales</taxon>
        <taxon>Paenibacillaceae</taxon>
        <taxon>Paenibacillus</taxon>
    </lineage>
</organism>
<proteinExistence type="predicted"/>
<feature type="transmembrane region" description="Helical" evidence="1">
    <location>
        <begin position="147"/>
        <end position="169"/>
    </location>
</feature>
<evidence type="ECO:0000313" key="3">
    <source>
        <dbReference type="Proteomes" id="UP001597493"/>
    </source>
</evidence>
<feature type="transmembrane region" description="Helical" evidence="1">
    <location>
        <begin position="237"/>
        <end position="258"/>
    </location>
</feature>
<protein>
    <submittedName>
        <fullName evidence="2">Uncharacterized protein</fullName>
    </submittedName>
</protein>
<feature type="transmembrane region" description="Helical" evidence="1">
    <location>
        <begin position="23"/>
        <end position="44"/>
    </location>
</feature>
<keyword evidence="1" id="KW-1133">Transmembrane helix</keyword>
<feature type="transmembrane region" description="Helical" evidence="1">
    <location>
        <begin position="189"/>
        <end position="206"/>
    </location>
</feature>
<evidence type="ECO:0000313" key="2">
    <source>
        <dbReference type="EMBL" id="MFD2660097.1"/>
    </source>
</evidence>
<name>A0ABW5QUU3_9BACL</name>
<reference evidence="3" key="1">
    <citation type="journal article" date="2019" name="Int. J. Syst. Evol. Microbiol.">
        <title>The Global Catalogue of Microorganisms (GCM) 10K type strain sequencing project: providing services to taxonomists for standard genome sequencing and annotation.</title>
        <authorList>
            <consortium name="The Broad Institute Genomics Platform"/>
            <consortium name="The Broad Institute Genome Sequencing Center for Infectious Disease"/>
            <person name="Wu L."/>
            <person name="Ma J."/>
        </authorList>
    </citation>
    <scope>NUCLEOTIDE SEQUENCE [LARGE SCALE GENOMIC DNA]</scope>
    <source>
        <strain evidence="3">TISTR 1827</strain>
    </source>
</reference>
<dbReference type="Proteomes" id="UP001597493">
    <property type="component" value="Unassembled WGS sequence"/>
</dbReference>
<keyword evidence="3" id="KW-1185">Reference proteome</keyword>
<keyword evidence="1" id="KW-0812">Transmembrane</keyword>
<sequence length="277" mass="31703">MLIAASIVLIAFSWRKCNNAKLIPFYICISGLIYIFELVSFVILDSYRYMPGIFKDLFYDSAIGAVVSNGFIVPSACVFIAVYNLSFLWILLISAGFMGVEQLFLHLDIFEHHWWKTIYTGIGLIVLFLIGKRLWRKMNEADLPYYFRLIALYIINVSLQGSVQFFYIVLFHQVEYRPGWFEDPSRDNISFATIIVHMDSVLFAIAISLRAHWLWKAVILAGIGGGLLWLIQLDVLITSGIWPVFILFLLQIALLQLLSRLNRILTAKSGARNYGQA</sequence>
<gene>
    <name evidence="2" type="ORF">ACFSW5_07410</name>
</gene>
<feature type="transmembrane region" description="Helical" evidence="1">
    <location>
        <begin position="213"/>
        <end position="231"/>
    </location>
</feature>